<sequence>MIHPESDDEDNQSFTSSGTKSPPPPSPGHKKFLFPKKEYVDHLRPEEINWFFKQEGDKKWTPFIGYDSLRIECRYRALAFGPQAVGEDIDVKERILVRGGLYEVDVDSKQCFPIYWSGDVSTILRGTWFHDSTWQPLEEDYANQLETEHLANFIGQRLEDAPPIIVKGPRPVIHNIRFHEFHIDWNSASEIYLFSESASSKFMRKVSHSLGWQKCDLVFIFSAGNRLHRGYCYEAVMDDKPPDITHLVFVIHGIGQKMETGSIVRCCKAVNHLKCKLFPKFDSSNQRAEFLPVEWRSSLKLDGDTVDNITPNKMKGVRNILNSSAMDILYYTSPAYRTEITNSLEHELNRLYSLFCQRHPYFEANNGKVSILAHSLGSVITYDIITGWKPMKMYDQLVNSVINDEREQASGSKELLGELDKARKRVNELEELLTSVQERQNSTFKLNFNIENLFCIGSPLAVFLALRGLRPQGTGTLEHILPTDSCKRLFNIYHPSDPVAYRLEPLVLKHYATIMPLPIHHYDSRHKTPYVKMQRKAYAALKTTSEEQINVKINKVGDNGDKDDSDSASEINLNPSKKFSFCK</sequence>
<dbReference type="AlphaFoldDB" id="V3YZE1"/>
<dbReference type="OMA" id="XSSSGTR"/>
<dbReference type="OrthoDB" id="431378at2759"/>
<dbReference type="KEGG" id="lgi:LOTGIDRAFT_133288"/>
<dbReference type="Pfam" id="PF23463">
    <property type="entry name" value="WWE_2"/>
    <property type="match status" value="1"/>
</dbReference>
<feature type="coiled-coil region" evidence="2">
    <location>
        <begin position="412"/>
        <end position="439"/>
    </location>
</feature>
<dbReference type="PROSITE" id="PS51043">
    <property type="entry name" value="DDHD"/>
    <property type="match status" value="1"/>
</dbReference>
<dbReference type="SMART" id="SM01127">
    <property type="entry name" value="DDHD"/>
    <property type="match status" value="1"/>
</dbReference>
<dbReference type="GO" id="GO:0004620">
    <property type="term" value="F:phospholipase activity"/>
    <property type="evidence" value="ECO:0007669"/>
    <property type="project" value="TreeGrafter"/>
</dbReference>
<dbReference type="InterPro" id="IPR058055">
    <property type="entry name" value="PA-PLA1"/>
</dbReference>
<reference evidence="5 6" key="1">
    <citation type="journal article" date="2013" name="Nature">
        <title>Insights into bilaterian evolution from three spiralian genomes.</title>
        <authorList>
            <person name="Simakov O."/>
            <person name="Marletaz F."/>
            <person name="Cho S.J."/>
            <person name="Edsinger-Gonzales E."/>
            <person name="Havlak P."/>
            <person name="Hellsten U."/>
            <person name="Kuo D.H."/>
            <person name="Larsson T."/>
            <person name="Lv J."/>
            <person name="Arendt D."/>
            <person name="Savage R."/>
            <person name="Osoegawa K."/>
            <person name="de Jong P."/>
            <person name="Grimwood J."/>
            <person name="Chapman J.A."/>
            <person name="Shapiro H."/>
            <person name="Aerts A."/>
            <person name="Otillar R.P."/>
            <person name="Terry A.Y."/>
            <person name="Boore J.L."/>
            <person name="Grigoriev I.V."/>
            <person name="Lindberg D.R."/>
            <person name="Seaver E.C."/>
            <person name="Weisblat D.A."/>
            <person name="Putnam N.H."/>
            <person name="Rokhsar D.S."/>
        </authorList>
    </citation>
    <scope>NUCLEOTIDE SEQUENCE [LARGE SCALE GENOMIC DNA]</scope>
</reference>
<dbReference type="CTD" id="20233413"/>
<feature type="compositionally biased region" description="Acidic residues" evidence="3">
    <location>
        <begin position="1"/>
        <end position="11"/>
    </location>
</feature>
<evidence type="ECO:0000259" key="4">
    <source>
        <dbReference type="PROSITE" id="PS51043"/>
    </source>
</evidence>
<dbReference type="GO" id="GO:0005737">
    <property type="term" value="C:cytoplasm"/>
    <property type="evidence" value="ECO:0007669"/>
    <property type="project" value="TreeGrafter"/>
</dbReference>
<dbReference type="GeneID" id="20233413"/>
<keyword evidence="6" id="KW-1185">Reference proteome</keyword>
<gene>
    <name evidence="5" type="ORF">LOTGIDRAFT_133288</name>
</gene>
<dbReference type="PANTHER" id="PTHR23509">
    <property type="entry name" value="PA-PL1 PHOSPHOLIPASE FAMILY"/>
    <property type="match status" value="1"/>
</dbReference>
<organism evidence="5 6">
    <name type="scientific">Lottia gigantea</name>
    <name type="common">Giant owl limpet</name>
    <dbReference type="NCBI Taxonomy" id="225164"/>
    <lineage>
        <taxon>Eukaryota</taxon>
        <taxon>Metazoa</taxon>
        <taxon>Spiralia</taxon>
        <taxon>Lophotrochozoa</taxon>
        <taxon>Mollusca</taxon>
        <taxon>Gastropoda</taxon>
        <taxon>Patellogastropoda</taxon>
        <taxon>Lottioidea</taxon>
        <taxon>Lottiidae</taxon>
        <taxon>Lottia</taxon>
    </lineage>
</organism>
<dbReference type="STRING" id="225164.V3YZE1"/>
<dbReference type="PANTHER" id="PTHR23509:SF48">
    <property type="entry name" value="INTRACELLULAR PHOSPHOLIPASE A1"/>
    <property type="match status" value="1"/>
</dbReference>
<dbReference type="InterPro" id="IPR004177">
    <property type="entry name" value="DDHD_dom"/>
</dbReference>
<evidence type="ECO:0000256" key="2">
    <source>
        <dbReference type="SAM" id="Coils"/>
    </source>
</evidence>
<dbReference type="HOGENOM" id="CLU_006932_0_0_1"/>
<dbReference type="Proteomes" id="UP000030746">
    <property type="component" value="Unassembled WGS sequence"/>
</dbReference>
<dbReference type="InterPro" id="IPR057826">
    <property type="entry name" value="WWE_C20G8.02"/>
</dbReference>
<comment type="similarity">
    <text evidence="1">Belongs to the PA-PLA1 family.</text>
</comment>
<name>V3YZE1_LOTGI</name>
<protein>
    <recommendedName>
        <fullName evidence="4">DDHD domain-containing protein</fullName>
    </recommendedName>
</protein>
<dbReference type="GO" id="GO:0046872">
    <property type="term" value="F:metal ion binding"/>
    <property type="evidence" value="ECO:0007669"/>
    <property type="project" value="InterPro"/>
</dbReference>
<proteinExistence type="inferred from homology"/>
<accession>V3YZE1</accession>
<dbReference type="Pfam" id="PF02862">
    <property type="entry name" value="DDHD"/>
    <property type="match status" value="1"/>
</dbReference>
<dbReference type="EMBL" id="KB203660">
    <property type="protein sequence ID" value="ESO83548.1"/>
    <property type="molecule type" value="Genomic_DNA"/>
</dbReference>
<feature type="region of interest" description="Disordered" evidence="3">
    <location>
        <begin position="1"/>
        <end position="31"/>
    </location>
</feature>
<feature type="domain" description="DDHD" evidence="4">
    <location>
        <begin position="446"/>
        <end position="583"/>
    </location>
</feature>
<evidence type="ECO:0000256" key="3">
    <source>
        <dbReference type="SAM" id="MobiDB-lite"/>
    </source>
</evidence>
<evidence type="ECO:0000313" key="5">
    <source>
        <dbReference type="EMBL" id="ESO83548.1"/>
    </source>
</evidence>
<keyword evidence="2" id="KW-0175">Coiled coil</keyword>
<dbReference type="RefSeq" id="XP_009065803.1">
    <property type="nucleotide sequence ID" value="XM_009067555.1"/>
</dbReference>
<evidence type="ECO:0000313" key="6">
    <source>
        <dbReference type="Proteomes" id="UP000030746"/>
    </source>
</evidence>
<evidence type="ECO:0000256" key="1">
    <source>
        <dbReference type="ARBA" id="ARBA00038464"/>
    </source>
</evidence>